<feature type="region of interest" description="Disordered" evidence="1">
    <location>
        <begin position="497"/>
        <end position="586"/>
    </location>
</feature>
<protein>
    <submittedName>
        <fullName evidence="3">Uncharacterized protein</fullName>
    </submittedName>
</protein>
<feature type="compositionally biased region" description="Acidic residues" evidence="1">
    <location>
        <begin position="421"/>
        <end position="435"/>
    </location>
</feature>
<keyword evidence="4" id="KW-1185">Reference proteome</keyword>
<dbReference type="EMBL" id="JABMIG020000184">
    <property type="protein sequence ID" value="KAL3786988.1"/>
    <property type="molecule type" value="Genomic_DNA"/>
</dbReference>
<feature type="compositionally biased region" description="Basic and acidic residues" evidence="1">
    <location>
        <begin position="503"/>
        <end position="515"/>
    </location>
</feature>
<accession>A0ABD3PFZ5</accession>
<feature type="compositionally biased region" description="Basic and acidic residues" evidence="1">
    <location>
        <begin position="539"/>
        <end position="552"/>
    </location>
</feature>
<feature type="compositionally biased region" description="Polar residues" evidence="1">
    <location>
        <begin position="105"/>
        <end position="114"/>
    </location>
</feature>
<feature type="compositionally biased region" description="Acidic residues" evidence="1">
    <location>
        <begin position="553"/>
        <end position="565"/>
    </location>
</feature>
<reference evidence="3 4" key="1">
    <citation type="journal article" date="2020" name="G3 (Bethesda)">
        <title>Improved Reference Genome for Cyclotella cryptica CCMP332, a Model for Cell Wall Morphogenesis, Salinity Adaptation, and Lipid Production in Diatoms (Bacillariophyta).</title>
        <authorList>
            <person name="Roberts W.R."/>
            <person name="Downey K.M."/>
            <person name="Ruck E.C."/>
            <person name="Traller J.C."/>
            <person name="Alverson A.J."/>
        </authorList>
    </citation>
    <scope>NUCLEOTIDE SEQUENCE [LARGE SCALE GENOMIC DNA]</scope>
    <source>
        <strain evidence="3 4">CCMP332</strain>
    </source>
</reference>
<feature type="region of interest" description="Disordered" evidence="1">
    <location>
        <begin position="30"/>
        <end position="118"/>
    </location>
</feature>
<proteinExistence type="predicted"/>
<evidence type="ECO:0000313" key="3">
    <source>
        <dbReference type="EMBL" id="KAL3786988.1"/>
    </source>
</evidence>
<evidence type="ECO:0000256" key="1">
    <source>
        <dbReference type="SAM" id="MobiDB-lite"/>
    </source>
</evidence>
<evidence type="ECO:0000256" key="2">
    <source>
        <dbReference type="SAM" id="SignalP"/>
    </source>
</evidence>
<feature type="compositionally biased region" description="Acidic residues" evidence="1">
    <location>
        <begin position="375"/>
        <end position="409"/>
    </location>
</feature>
<feature type="compositionally biased region" description="Basic and acidic residues" evidence="1">
    <location>
        <begin position="30"/>
        <end position="53"/>
    </location>
</feature>
<feature type="compositionally biased region" description="Acidic residues" evidence="1">
    <location>
        <begin position="72"/>
        <end position="96"/>
    </location>
</feature>
<feature type="compositionally biased region" description="Basic residues" evidence="1">
    <location>
        <begin position="571"/>
        <end position="586"/>
    </location>
</feature>
<name>A0ABD3PFZ5_9STRA</name>
<organism evidence="3 4">
    <name type="scientific">Cyclotella cryptica</name>
    <dbReference type="NCBI Taxonomy" id="29204"/>
    <lineage>
        <taxon>Eukaryota</taxon>
        <taxon>Sar</taxon>
        <taxon>Stramenopiles</taxon>
        <taxon>Ochrophyta</taxon>
        <taxon>Bacillariophyta</taxon>
        <taxon>Coscinodiscophyceae</taxon>
        <taxon>Thalassiosirophycidae</taxon>
        <taxon>Stephanodiscales</taxon>
        <taxon>Stephanodiscaceae</taxon>
        <taxon>Cyclotella</taxon>
    </lineage>
</organism>
<feature type="compositionally biased region" description="Gly residues" evidence="1">
    <location>
        <begin position="516"/>
        <end position="527"/>
    </location>
</feature>
<comment type="caution">
    <text evidence="3">The sequence shown here is derived from an EMBL/GenBank/DDBJ whole genome shotgun (WGS) entry which is preliminary data.</text>
</comment>
<keyword evidence="2" id="KW-0732">Signal</keyword>
<feature type="region of interest" description="Disordered" evidence="1">
    <location>
        <begin position="356"/>
        <end position="466"/>
    </location>
</feature>
<feature type="chain" id="PRO_5044740876" evidence="2">
    <location>
        <begin position="20"/>
        <end position="586"/>
    </location>
</feature>
<dbReference type="Proteomes" id="UP001516023">
    <property type="component" value="Unassembled WGS sequence"/>
</dbReference>
<feature type="compositionally biased region" description="Low complexity" evidence="1">
    <location>
        <begin position="444"/>
        <end position="460"/>
    </location>
</feature>
<gene>
    <name evidence="3" type="ORF">HJC23_005499</name>
</gene>
<dbReference type="AlphaFoldDB" id="A0ABD3PFZ5"/>
<sequence length="586" mass="63051">MSNKTPLFLLALLATASLAYLFLGSRHDNDHDPDDDPHGDHDDTHVDDLHLTQEDVSDDVTVQVKNGRESTDSPDVDDDVHDDDDEEDAVAVEEDKETPVRASTDAASSPQESSHTLEMETEFTHDILERPLLSTQQQQQQEREEIRQEAMKNASQILQSMPAIPLVYECLGEVHADQSSAEGVVDSRGIMTTDSIPVKEFNEVEEPMDVNVPDTTTIHTEQSIPIATDDGNDEDDGTAVAKRQKIKYPKTPPIKLHSTDHDDEDDIMEAPTDTTDYHTLSSYWKKKSQKHIFSPPVVDPVTSVVVQSGIGDGSPIVKGSSPATRNENAAAAAAAAGLMVAGVVNVLDHVLLSPATSLSSSGHAKGEGGKAMMETEGEDEDVPLMDVSIMEEEEAEEEMGVNAEGDEPPVESNPDTHTQQDDELQQNDDEEEETSDDRHLIVPSGSDKSSGESENSLSEKSSNDDYVKIVKMASGDPMTESELFAWPVDVVTATTTTTATSVERVEESEGGKGGELEIGGADGGGESAGASTEVALTSEKSDGTTDVGKDQEEIVTDGMIEEEGGDSPQKGKGKSKSKKKKRGKKK</sequence>
<feature type="signal peptide" evidence="2">
    <location>
        <begin position="1"/>
        <end position="19"/>
    </location>
</feature>
<evidence type="ECO:0000313" key="4">
    <source>
        <dbReference type="Proteomes" id="UP001516023"/>
    </source>
</evidence>